<dbReference type="AlphaFoldDB" id="A0A066UPT9"/>
<reference evidence="2 3" key="1">
    <citation type="submission" date="2014-02" db="EMBL/GenBank/DDBJ databases">
        <title>Vibrio fortis Dalian14 Genome Sequencing.</title>
        <authorList>
            <person name="Wang Y."/>
            <person name="Song L."/>
            <person name="Liu G."/>
            <person name="Ding J."/>
        </authorList>
    </citation>
    <scope>NUCLEOTIDE SEQUENCE [LARGE SCALE GENOMIC DNA]</scope>
    <source>
        <strain evidence="2 3">Dalian14</strain>
    </source>
</reference>
<evidence type="ECO:0000313" key="3">
    <source>
        <dbReference type="Proteomes" id="UP000027219"/>
    </source>
</evidence>
<name>A0A066UPT9_9VIBR</name>
<dbReference type="RefSeq" id="WP_050487351.1">
    <property type="nucleotide sequence ID" value="NZ_JFFR01000006.1"/>
</dbReference>
<feature type="chain" id="PRO_5001632348" evidence="1">
    <location>
        <begin position="30"/>
        <end position="218"/>
    </location>
</feature>
<sequence>MVLPHLKTWRYTMKICAAFALAITLSACSLGPQNTRQAMVTIDESTQVALPKPIQLGYELTASQLIAASWGETQQQLPVQLQVNQNKVVLAGFSSWGTRILSLQYQDDTIETQVLTGLDDSLPAPEQVLFNLMLTLWPIEAWQNSMSDIGWHIVETANQRVVYDESDTPIIEIRYFATDEQQKVEGDIVFEHLTQGYRINIQTLSSNLTTPATKNETL</sequence>
<gene>
    <name evidence="2" type="ORF">VFDL14_07985</name>
</gene>
<dbReference type="Pfam" id="PF11659">
    <property type="entry name" value="DUF3261"/>
    <property type="match status" value="1"/>
</dbReference>
<dbReference type="PROSITE" id="PS51257">
    <property type="entry name" value="PROKAR_LIPOPROTEIN"/>
    <property type="match status" value="1"/>
</dbReference>
<comment type="caution">
    <text evidence="2">The sequence shown here is derived from an EMBL/GenBank/DDBJ whole genome shotgun (WGS) entry which is preliminary data.</text>
</comment>
<feature type="signal peptide" evidence="1">
    <location>
        <begin position="1"/>
        <end position="29"/>
    </location>
</feature>
<dbReference type="EMBL" id="JFFR01000006">
    <property type="protein sequence ID" value="KDN29471.1"/>
    <property type="molecule type" value="Genomic_DNA"/>
</dbReference>
<dbReference type="InterPro" id="IPR021675">
    <property type="entry name" value="DUF3261"/>
</dbReference>
<proteinExistence type="predicted"/>
<protein>
    <submittedName>
        <fullName evidence="2">Lipoprotein</fullName>
    </submittedName>
</protein>
<dbReference type="STRING" id="212667.VFDL14_07985"/>
<keyword evidence="1" id="KW-0732">Signal</keyword>
<dbReference type="Proteomes" id="UP000027219">
    <property type="component" value="Unassembled WGS sequence"/>
</dbReference>
<keyword evidence="2" id="KW-0449">Lipoprotein</keyword>
<keyword evidence="3" id="KW-1185">Reference proteome</keyword>
<organism evidence="2 3">
    <name type="scientific">Vibrio fortis</name>
    <dbReference type="NCBI Taxonomy" id="212667"/>
    <lineage>
        <taxon>Bacteria</taxon>
        <taxon>Pseudomonadati</taxon>
        <taxon>Pseudomonadota</taxon>
        <taxon>Gammaproteobacteria</taxon>
        <taxon>Vibrionales</taxon>
        <taxon>Vibrionaceae</taxon>
        <taxon>Vibrio</taxon>
    </lineage>
</organism>
<accession>A0A066UPT9</accession>
<evidence type="ECO:0000256" key="1">
    <source>
        <dbReference type="SAM" id="SignalP"/>
    </source>
</evidence>
<evidence type="ECO:0000313" key="2">
    <source>
        <dbReference type="EMBL" id="KDN29471.1"/>
    </source>
</evidence>